<keyword evidence="3" id="KW-1185">Reference proteome</keyword>
<comment type="caution">
    <text evidence="2">The sequence shown here is derived from an EMBL/GenBank/DDBJ whole genome shotgun (WGS) entry which is preliminary data.</text>
</comment>
<accession>A0A4Z1P1L8</accession>
<sequence>MARFLTRPGPPPPKDENSWDDERFDFLEENGDVEMDSDPSEFPEIEELEYEDTIEPKTLGTATDDEIIEDVCMDWWIYAKPIEVYQCLQPPEKLAWDIFLWERLENIGIDQCIDVHPASPCQPETNIPAEAIYVMVGDTIAQNPYGHCALFCRRVLSLKTNAPKYIPLTGFFWSFISSNSTTVQSLSEYFHSRAAPSQLVTLYERIHCQDEVRFPEMFNMITETVNWEMHLLKMNRRTLRNIMGTNRTKPTRWRSMIGRDPPVG</sequence>
<dbReference type="Proteomes" id="UP000298493">
    <property type="component" value="Unassembled WGS sequence"/>
</dbReference>
<gene>
    <name evidence="2" type="ORF">E6O75_ATG07523</name>
</gene>
<name>A0A4Z1P1L8_9PEZI</name>
<dbReference type="EMBL" id="SNSC02000011">
    <property type="protein sequence ID" value="TID20063.1"/>
    <property type="molecule type" value="Genomic_DNA"/>
</dbReference>
<evidence type="ECO:0000313" key="3">
    <source>
        <dbReference type="Proteomes" id="UP000298493"/>
    </source>
</evidence>
<proteinExistence type="predicted"/>
<organism evidence="2 3">
    <name type="scientific">Venturia nashicola</name>
    <dbReference type="NCBI Taxonomy" id="86259"/>
    <lineage>
        <taxon>Eukaryota</taxon>
        <taxon>Fungi</taxon>
        <taxon>Dikarya</taxon>
        <taxon>Ascomycota</taxon>
        <taxon>Pezizomycotina</taxon>
        <taxon>Dothideomycetes</taxon>
        <taxon>Pleosporomycetidae</taxon>
        <taxon>Venturiales</taxon>
        <taxon>Venturiaceae</taxon>
        <taxon>Venturia</taxon>
    </lineage>
</organism>
<evidence type="ECO:0000313" key="2">
    <source>
        <dbReference type="EMBL" id="TID20063.1"/>
    </source>
</evidence>
<protein>
    <submittedName>
        <fullName evidence="2">Uncharacterized protein</fullName>
    </submittedName>
</protein>
<reference evidence="2 3" key="1">
    <citation type="submission" date="2019-04" db="EMBL/GenBank/DDBJ databases">
        <title>High contiguity whole genome sequence and gene annotation resource for two Venturia nashicola isolates.</title>
        <authorList>
            <person name="Prokchorchik M."/>
            <person name="Won K."/>
            <person name="Lee Y."/>
            <person name="Choi E.D."/>
            <person name="Segonzac C."/>
            <person name="Sohn K.H."/>
        </authorList>
    </citation>
    <scope>NUCLEOTIDE SEQUENCE [LARGE SCALE GENOMIC DNA]</scope>
    <source>
        <strain evidence="2 3">PRI2</strain>
    </source>
</reference>
<feature type="region of interest" description="Disordered" evidence="1">
    <location>
        <begin position="1"/>
        <end position="21"/>
    </location>
</feature>
<evidence type="ECO:0000256" key="1">
    <source>
        <dbReference type="SAM" id="MobiDB-lite"/>
    </source>
</evidence>
<dbReference type="AlphaFoldDB" id="A0A4Z1P1L8"/>